<dbReference type="OrthoDB" id="9810570at2"/>
<dbReference type="STRING" id="2035.RU06_12070"/>
<protein>
    <recommendedName>
        <fullName evidence="1">THUMP-like domain-containing protein</fullName>
    </recommendedName>
</protein>
<organism evidence="2 3">
    <name type="scientific">Curtobacterium flaccumfaciens</name>
    <dbReference type="NCBI Taxonomy" id="2035"/>
    <lineage>
        <taxon>Bacteria</taxon>
        <taxon>Bacillati</taxon>
        <taxon>Actinomycetota</taxon>
        <taxon>Actinomycetes</taxon>
        <taxon>Micrococcales</taxon>
        <taxon>Microbacteriaceae</taxon>
        <taxon>Curtobacterium</taxon>
    </lineage>
</organism>
<dbReference type="SUPFAM" id="SSF53335">
    <property type="entry name" value="S-adenosyl-L-methionine-dependent methyltransferases"/>
    <property type="match status" value="1"/>
</dbReference>
<reference evidence="2 3" key="1">
    <citation type="submission" date="2019-03" db="EMBL/GenBank/DDBJ databases">
        <title>Genomic analyses of the natural microbiome of Caenorhabditis elegans.</title>
        <authorList>
            <person name="Samuel B."/>
        </authorList>
    </citation>
    <scope>NUCLEOTIDE SEQUENCE [LARGE SCALE GENOMIC DNA]</scope>
    <source>
        <strain evidence="2 3">JUb65</strain>
    </source>
</reference>
<feature type="domain" description="THUMP-like" evidence="1">
    <location>
        <begin position="323"/>
        <end position="394"/>
    </location>
</feature>
<dbReference type="RefSeq" id="WP_133519075.1">
    <property type="nucleotide sequence ID" value="NZ_SNVW01000003.1"/>
</dbReference>
<comment type="caution">
    <text evidence="2">The sequence shown here is derived from an EMBL/GenBank/DDBJ whole genome shotgun (WGS) entry which is preliminary data.</text>
</comment>
<dbReference type="InterPro" id="IPR041497">
    <property type="entry name" value="Thump-like"/>
</dbReference>
<evidence type="ECO:0000313" key="2">
    <source>
        <dbReference type="EMBL" id="TDN45232.1"/>
    </source>
</evidence>
<dbReference type="CDD" id="cd02440">
    <property type="entry name" value="AdoMet_MTases"/>
    <property type="match status" value="1"/>
</dbReference>
<evidence type="ECO:0000259" key="1">
    <source>
        <dbReference type="Pfam" id="PF18096"/>
    </source>
</evidence>
<dbReference type="Gene3D" id="3.40.50.150">
    <property type="entry name" value="Vaccinia Virus protein VP39"/>
    <property type="match status" value="1"/>
</dbReference>
<evidence type="ECO:0000313" key="3">
    <source>
        <dbReference type="Proteomes" id="UP000295764"/>
    </source>
</evidence>
<name>A0A4V3BL48_9MICO</name>
<accession>A0A4V3BL48</accession>
<gene>
    <name evidence="2" type="ORF">EDF64_103156</name>
</gene>
<dbReference type="AlphaFoldDB" id="A0A4V3BL48"/>
<dbReference type="EMBL" id="SNVW01000003">
    <property type="protein sequence ID" value="TDN45232.1"/>
    <property type="molecule type" value="Genomic_DNA"/>
</dbReference>
<dbReference type="Pfam" id="PF18096">
    <property type="entry name" value="Thump_like"/>
    <property type="match status" value="1"/>
</dbReference>
<sequence>MEAADLAQLLTPAGMALLDRTPAVSDGGEIVRVVARLRAEGHDPGLVAAVLTQAKLRQKARGKFGEFAARMLFTEAGLEQATRLQVAAQHAGRFAAAGLTRVADLGCGIGGDALAMAALDLDVTAVDRDEVTAAVATHNLSPWPNARVELGDAASFDLSTVDGVWMDPARRTSGHSDTRRLADPDDWSPSLDTVFAAATTTPTGVKLGPGVDRDLIPDTAEAQWTSVDREVVELALWFGPLARPGVRRAATVIGSHGIAELVGAADAEDVEVGPLGAYLYEPDGAVIRARLIGDLARSLDGRMLSDGIAYVSSDRAVVTPFAQGFRVLDTMPLDVKKLAARLASDDIGTVEIKKRGVDVDPAQFRKRLRLRGSGRVTLVLTRLEGRHTAILCERLADVAG</sequence>
<dbReference type="Proteomes" id="UP000295764">
    <property type="component" value="Unassembled WGS sequence"/>
</dbReference>
<proteinExistence type="predicted"/>
<dbReference type="InterPro" id="IPR029063">
    <property type="entry name" value="SAM-dependent_MTases_sf"/>
</dbReference>